<dbReference type="EMBL" id="JBBWWR010000003">
    <property type="protein sequence ID" value="KAK8969653.1"/>
    <property type="molecule type" value="Genomic_DNA"/>
</dbReference>
<reference evidence="1 2" key="1">
    <citation type="journal article" date="2022" name="Nat. Plants">
        <title>Genomes of leafy and leafless Platanthera orchids illuminate the evolution of mycoheterotrophy.</title>
        <authorList>
            <person name="Li M.H."/>
            <person name="Liu K.W."/>
            <person name="Li Z."/>
            <person name="Lu H.C."/>
            <person name="Ye Q.L."/>
            <person name="Zhang D."/>
            <person name="Wang J.Y."/>
            <person name="Li Y.F."/>
            <person name="Zhong Z.M."/>
            <person name="Liu X."/>
            <person name="Yu X."/>
            <person name="Liu D.K."/>
            <person name="Tu X.D."/>
            <person name="Liu B."/>
            <person name="Hao Y."/>
            <person name="Liao X.Y."/>
            <person name="Jiang Y.T."/>
            <person name="Sun W.H."/>
            <person name="Chen J."/>
            <person name="Chen Y.Q."/>
            <person name="Ai Y."/>
            <person name="Zhai J.W."/>
            <person name="Wu S.S."/>
            <person name="Zhou Z."/>
            <person name="Hsiao Y.Y."/>
            <person name="Wu W.L."/>
            <person name="Chen Y.Y."/>
            <person name="Lin Y.F."/>
            <person name="Hsu J.L."/>
            <person name="Li C.Y."/>
            <person name="Wang Z.W."/>
            <person name="Zhao X."/>
            <person name="Zhong W.Y."/>
            <person name="Ma X.K."/>
            <person name="Ma L."/>
            <person name="Huang J."/>
            <person name="Chen G.Z."/>
            <person name="Huang M.Z."/>
            <person name="Huang L."/>
            <person name="Peng D.H."/>
            <person name="Luo Y.B."/>
            <person name="Zou S.Q."/>
            <person name="Chen S.P."/>
            <person name="Lan S."/>
            <person name="Tsai W.C."/>
            <person name="Van de Peer Y."/>
            <person name="Liu Z.J."/>
        </authorList>
    </citation>
    <scope>NUCLEOTIDE SEQUENCE [LARGE SCALE GENOMIC DNA]</scope>
    <source>
        <strain evidence="1">Lor288</strain>
    </source>
</reference>
<keyword evidence="2" id="KW-1185">Reference proteome</keyword>
<evidence type="ECO:0000313" key="2">
    <source>
        <dbReference type="Proteomes" id="UP001412067"/>
    </source>
</evidence>
<comment type="caution">
    <text evidence="1">The sequence shown here is derived from an EMBL/GenBank/DDBJ whole genome shotgun (WGS) entry which is preliminary data.</text>
</comment>
<organism evidence="1 2">
    <name type="scientific">Platanthera guangdongensis</name>
    <dbReference type="NCBI Taxonomy" id="2320717"/>
    <lineage>
        <taxon>Eukaryota</taxon>
        <taxon>Viridiplantae</taxon>
        <taxon>Streptophyta</taxon>
        <taxon>Embryophyta</taxon>
        <taxon>Tracheophyta</taxon>
        <taxon>Spermatophyta</taxon>
        <taxon>Magnoliopsida</taxon>
        <taxon>Liliopsida</taxon>
        <taxon>Asparagales</taxon>
        <taxon>Orchidaceae</taxon>
        <taxon>Orchidoideae</taxon>
        <taxon>Orchideae</taxon>
        <taxon>Orchidinae</taxon>
        <taxon>Platanthera</taxon>
    </lineage>
</organism>
<proteinExistence type="predicted"/>
<dbReference type="Proteomes" id="UP001412067">
    <property type="component" value="Unassembled WGS sequence"/>
</dbReference>
<sequence>MTAMGSRVGQGAAGTTAIVVGVSSTALGYINTTMEIATPESGLQGEAMAVECRAAAMEAVLWGSSSAVPNTDSATITSEMVIGMWANTLGTRSKDLEGTTSPMANITRGHGMKAVNKVLEHTPSKAVKPWLENGIVGL</sequence>
<gene>
    <name evidence="1" type="ORF">KSP40_PGU019555</name>
</gene>
<name>A0ABR2N350_9ASPA</name>
<protein>
    <submittedName>
        <fullName evidence="1">Uncharacterized protein</fullName>
    </submittedName>
</protein>
<accession>A0ABR2N350</accession>
<evidence type="ECO:0000313" key="1">
    <source>
        <dbReference type="EMBL" id="KAK8969653.1"/>
    </source>
</evidence>